<accession>L8GQP4</accession>
<dbReference type="RefSeq" id="XP_004337328.1">
    <property type="nucleotide sequence ID" value="XM_004337280.1"/>
</dbReference>
<dbReference type="Gene3D" id="3.40.50.150">
    <property type="entry name" value="Vaccinia Virus protein VP39"/>
    <property type="match status" value="1"/>
</dbReference>
<organism evidence="5 6">
    <name type="scientific">Acanthamoeba castellanii (strain ATCC 30010 / Neff)</name>
    <dbReference type="NCBI Taxonomy" id="1257118"/>
    <lineage>
        <taxon>Eukaryota</taxon>
        <taxon>Amoebozoa</taxon>
        <taxon>Discosea</taxon>
        <taxon>Longamoebia</taxon>
        <taxon>Centramoebida</taxon>
        <taxon>Acanthamoebidae</taxon>
        <taxon>Acanthamoeba</taxon>
    </lineage>
</organism>
<dbReference type="SUPFAM" id="SSF53335">
    <property type="entry name" value="S-adenosyl-L-methionine-dependent methyltransferases"/>
    <property type="match status" value="1"/>
</dbReference>
<dbReference type="PANTHER" id="PTHR12176:SF79">
    <property type="entry name" value="METHYLTRANSFERASE TYPE 11 DOMAIN-CONTAINING PROTEIN"/>
    <property type="match status" value="1"/>
</dbReference>
<comment type="similarity">
    <text evidence="1">Belongs to the methyltransferase superfamily.</text>
</comment>
<keyword evidence="6" id="KW-1185">Reference proteome</keyword>
<sequence length="202" mass="23244">MAGSAYGKGREYWDKRYKKDEEQFDWYQRYDTLKHILEEVTPKSMDRILMVGCGNSRMSEHMVEDGYAATSITNVDISPVVIDQMRKKHPEMDWRVADATRMPEFGDRTFDAAIDKGTMDAILCGEGSAENTEKILSEMARIIKPGGVFLLITYGQPKTRLHYLCKEKFGWDVEQRTVAKQAPPGSDEKADVHYIYICRKKK</sequence>
<keyword evidence="3" id="KW-0808">Transferase</keyword>
<dbReference type="InterPro" id="IPR051419">
    <property type="entry name" value="Lys/N-term_MeTrsfase_sf"/>
</dbReference>
<evidence type="ECO:0000256" key="1">
    <source>
        <dbReference type="ARBA" id="ARBA00008361"/>
    </source>
</evidence>
<dbReference type="GO" id="GO:0032259">
    <property type="term" value="P:methylation"/>
    <property type="evidence" value="ECO:0007669"/>
    <property type="project" value="UniProtKB-KW"/>
</dbReference>
<dbReference type="GeneID" id="14915890"/>
<gene>
    <name evidence="5" type="ORF">ACA1_220760</name>
</gene>
<evidence type="ECO:0000313" key="5">
    <source>
        <dbReference type="EMBL" id="ELR15315.1"/>
    </source>
</evidence>
<dbReference type="VEuPathDB" id="AmoebaDB:ACA1_220760"/>
<dbReference type="CDD" id="cd02440">
    <property type="entry name" value="AdoMet_MTases"/>
    <property type="match status" value="1"/>
</dbReference>
<dbReference type="EMBL" id="KB008036">
    <property type="protein sequence ID" value="ELR15315.1"/>
    <property type="molecule type" value="Genomic_DNA"/>
</dbReference>
<dbReference type="Pfam" id="PF08241">
    <property type="entry name" value="Methyltransf_11"/>
    <property type="match status" value="1"/>
</dbReference>
<protein>
    <submittedName>
        <fullName evidence="5">Catalytic, putative</fullName>
    </submittedName>
</protein>
<dbReference type="GO" id="GO:0008757">
    <property type="term" value="F:S-adenosylmethionine-dependent methyltransferase activity"/>
    <property type="evidence" value="ECO:0007669"/>
    <property type="project" value="InterPro"/>
</dbReference>
<dbReference type="InterPro" id="IPR029063">
    <property type="entry name" value="SAM-dependent_MTases_sf"/>
</dbReference>
<dbReference type="KEGG" id="acan:ACA1_220760"/>
<dbReference type="OMA" id="MSAFQTG"/>
<evidence type="ECO:0000256" key="3">
    <source>
        <dbReference type="ARBA" id="ARBA00022679"/>
    </source>
</evidence>
<name>L8GQP4_ACACF</name>
<evidence type="ECO:0000259" key="4">
    <source>
        <dbReference type="Pfam" id="PF08241"/>
    </source>
</evidence>
<proteinExistence type="inferred from homology"/>
<dbReference type="FunFam" id="3.40.50.150:FF:000217">
    <property type="entry name" value="Methyltransferase protein 13"/>
    <property type="match status" value="1"/>
</dbReference>
<evidence type="ECO:0000313" key="6">
    <source>
        <dbReference type="Proteomes" id="UP000011083"/>
    </source>
</evidence>
<feature type="domain" description="Methyltransferase type 11" evidence="4">
    <location>
        <begin position="49"/>
        <end position="150"/>
    </location>
</feature>
<dbReference type="Proteomes" id="UP000011083">
    <property type="component" value="Unassembled WGS sequence"/>
</dbReference>
<keyword evidence="2" id="KW-0489">Methyltransferase</keyword>
<dbReference type="OrthoDB" id="411785at2759"/>
<dbReference type="AlphaFoldDB" id="L8GQP4"/>
<dbReference type="PANTHER" id="PTHR12176">
    <property type="entry name" value="SAM-DEPENDENT METHYLTRANSFERASE SUPERFAMILY PROTEIN"/>
    <property type="match status" value="1"/>
</dbReference>
<evidence type="ECO:0000256" key="2">
    <source>
        <dbReference type="ARBA" id="ARBA00022603"/>
    </source>
</evidence>
<reference evidence="5 6" key="1">
    <citation type="journal article" date="2013" name="Genome Biol.">
        <title>Genome of Acanthamoeba castellanii highlights extensive lateral gene transfer and early evolution of tyrosine kinase signaling.</title>
        <authorList>
            <person name="Clarke M."/>
            <person name="Lohan A.J."/>
            <person name="Liu B."/>
            <person name="Lagkouvardos I."/>
            <person name="Roy S."/>
            <person name="Zafar N."/>
            <person name="Bertelli C."/>
            <person name="Schilde C."/>
            <person name="Kianianmomeni A."/>
            <person name="Burglin T.R."/>
            <person name="Frech C."/>
            <person name="Turcotte B."/>
            <person name="Kopec K.O."/>
            <person name="Synnott J.M."/>
            <person name="Choo C."/>
            <person name="Paponov I."/>
            <person name="Finkler A."/>
            <person name="Soon Heng Tan C."/>
            <person name="Hutchins A.P."/>
            <person name="Weinmeier T."/>
            <person name="Rattei T."/>
            <person name="Chu J.S."/>
            <person name="Gimenez G."/>
            <person name="Irimia M."/>
            <person name="Rigden D.J."/>
            <person name="Fitzpatrick D.A."/>
            <person name="Lorenzo-Morales J."/>
            <person name="Bateman A."/>
            <person name="Chiu C.H."/>
            <person name="Tang P."/>
            <person name="Hegemann P."/>
            <person name="Fromm H."/>
            <person name="Raoult D."/>
            <person name="Greub G."/>
            <person name="Miranda-Saavedra D."/>
            <person name="Chen N."/>
            <person name="Nash P."/>
            <person name="Ginger M.L."/>
            <person name="Horn M."/>
            <person name="Schaap P."/>
            <person name="Caler L."/>
            <person name="Loftus B."/>
        </authorList>
    </citation>
    <scope>NUCLEOTIDE SEQUENCE [LARGE SCALE GENOMIC DNA]</scope>
    <source>
        <strain evidence="5 6">Neff</strain>
    </source>
</reference>
<dbReference type="InterPro" id="IPR013216">
    <property type="entry name" value="Methyltransf_11"/>
</dbReference>